<evidence type="ECO:0000313" key="4">
    <source>
        <dbReference type="Proteomes" id="UP000288794"/>
    </source>
</evidence>
<dbReference type="GO" id="GO:0009244">
    <property type="term" value="P:lipopolysaccharide core region biosynthetic process"/>
    <property type="evidence" value="ECO:0007669"/>
    <property type="project" value="TreeGrafter"/>
</dbReference>
<dbReference type="NCBIfam" id="NF007742">
    <property type="entry name" value="PRK10422.1"/>
    <property type="match status" value="1"/>
</dbReference>
<dbReference type="CDD" id="cd03789">
    <property type="entry name" value="GT9_LPS_heptosyltransferase"/>
    <property type="match status" value="1"/>
</dbReference>
<evidence type="ECO:0000256" key="2">
    <source>
        <dbReference type="ARBA" id="ARBA00022679"/>
    </source>
</evidence>
<protein>
    <submittedName>
        <fullName evidence="3">Lipopolysaccharide core heptosyltransferase RfaQ</fullName>
    </submittedName>
</protein>
<comment type="caution">
    <text evidence="3">The sequence shown here is derived from an EMBL/GenBank/DDBJ whole genome shotgun (WGS) entry which is preliminary data.</text>
</comment>
<dbReference type="PANTHER" id="PTHR30160:SF1">
    <property type="entry name" value="LIPOPOLYSACCHARIDE 1,2-N-ACETYLGLUCOSAMINETRANSFERASE-RELATED"/>
    <property type="match status" value="1"/>
</dbReference>
<dbReference type="RefSeq" id="WP_128175467.1">
    <property type="nucleotide sequence ID" value="NZ_CP071409.1"/>
</dbReference>
<dbReference type="Pfam" id="PF01075">
    <property type="entry name" value="Glyco_transf_9"/>
    <property type="match status" value="1"/>
</dbReference>
<organism evidence="3 4">
    <name type="scientific">[Pantoea] beijingensis</name>
    <dbReference type="NCBI Taxonomy" id="1324864"/>
    <lineage>
        <taxon>Bacteria</taxon>
        <taxon>Pseudomonadati</taxon>
        <taxon>Pseudomonadota</taxon>
        <taxon>Gammaproteobacteria</taxon>
        <taxon>Enterobacterales</taxon>
        <taxon>Erwiniaceae</taxon>
        <taxon>Erwinia</taxon>
    </lineage>
</organism>
<accession>A0A443IGJ3</accession>
<dbReference type="InterPro" id="IPR011916">
    <property type="entry name" value="LipoPS_heptosylTferase-III"/>
</dbReference>
<evidence type="ECO:0000256" key="1">
    <source>
        <dbReference type="ARBA" id="ARBA00022676"/>
    </source>
</evidence>
<reference evidence="3 4" key="1">
    <citation type="submission" date="2014-04" db="EMBL/GenBank/DDBJ databases">
        <title>Draft genome sequence of Pantoea beijingensis strain LMG 27579, an emerging pathogen to Pleurotus eryngii with potential industrial application.</title>
        <authorList>
            <person name="Xu F."/>
            <person name="Liu Y."/>
            <person name="Wang S."/>
            <person name="Yin Y."/>
            <person name="Ma Y."/>
            <person name="Zhao S."/>
            <person name="Rong C."/>
        </authorList>
    </citation>
    <scope>NUCLEOTIDE SEQUENCE [LARGE SCALE GENOMIC DNA]</scope>
    <source>
        <strain evidence="3 4">LMG 27579</strain>
    </source>
</reference>
<dbReference type="AlphaFoldDB" id="A0A443IGJ3"/>
<dbReference type="EMBL" id="JMEE01000003">
    <property type="protein sequence ID" value="RWR03195.1"/>
    <property type="molecule type" value="Genomic_DNA"/>
</dbReference>
<dbReference type="SUPFAM" id="SSF53756">
    <property type="entry name" value="UDP-Glycosyltransferase/glycogen phosphorylase"/>
    <property type="match status" value="1"/>
</dbReference>
<proteinExistence type="predicted"/>
<dbReference type="InterPro" id="IPR002201">
    <property type="entry name" value="Glyco_trans_9"/>
</dbReference>
<keyword evidence="4" id="KW-1185">Reference proteome</keyword>
<keyword evidence="2 3" id="KW-0808">Transferase</keyword>
<gene>
    <name evidence="3" type="ORF">ED28_03980</name>
</gene>
<keyword evidence="1" id="KW-0328">Glycosyltransferase</keyword>
<name>A0A443IGJ3_9GAMM</name>
<dbReference type="GO" id="GO:0008713">
    <property type="term" value="F:ADP-heptose-lipopolysaccharide heptosyltransferase activity"/>
    <property type="evidence" value="ECO:0007669"/>
    <property type="project" value="TreeGrafter"/>
</dbReference>
<sequence>MKKINKILICKLKFHGDMLLTTPLIATLNHLYPEAKIDILLYKETKSLLSADKRINTFYEIEKTPSLVKKVANFFNVRSALKKKNHDIIINLTDQWPIALLLASLNQYSIAFKRGKKTWNRLFTKVVPSQGEHIIEQNLSILQALDVPENKLIKTLSLYYNESDYQSLFTIDSSFNSNKYVVIQPTARQPFKCWDDEKFAALINKLHHDGLDVMLTSGPSTEDLAQVKRIAALCQRPPNSQFAGKTTFLQLAALIDHAELYIGVDSAPMHMAAALDIPQVCMFGATNYKQWRPWSDKATVLWAGNYQKMPERRHLDRSKKYLSCIPADDVIHEAEVLLNKFATR</sequence>
<evidence type="ECO:0000313" key="3">
    <source>
        <dbReference type="EMBL" id="RWR03195.1"/>
    </source>
</evidence>
<dbReference type="GO" id="GO:0005829">
    <property type="term" value="C:cytosol"/>
    <property type="evidence" value="ECO:0007669"/>
    <property type="project" value="TreeGrafter"/>
</dbReference>
<dbReference type="NCBIfam" id="TIGR02201">
    <property type="entry name" value="heptsyl_trn_III"/>
    <property type="match status" value="1"/>
</dbReference>
<dbReference type="Gene3D" id="3.40.50.2000">
    <property type="entry name" value="Glycogen Phosphorylase B"/>
    <property type="match status" value="2"/>
</dbReference>
<dbReference type="Proteomes" id="UP000288794">
    <property type="component" value="Unassembled WGS sequence"/>
</dbReference>
<dbReference type="InterPro" id="IPR051199">
    <property type="entry name" value="LPS_LOS_Heptosyltrfase"/>
</dbReference>
<dbReference type="PANTHER" id="PTHR30160">
    <property type="entry name" value="TETRAACYLDISACCHARIDE 4'-KINASE-RELATED"/>
    <property type="match status" value="1"/>
</dbReference>